<protein>
    <submittedName>
        <fullName evidence="3">RpiR family transcriptional regulator</fullName>
    </submittedName>
</protein>
<keyword evidence="1" id="KW-1133">Transmembrane helix</keyword>
<dbReference type="InterPro" id="IPR036388">
    <property type="entry name" value="WH-like_DNA-bd_sf"/>
</dbReference>
<reference evidence="3 4" key="1">
    <citation type="journal article" date="2015" name="Genome Announc.">
        <title>Complete Genome Sequence of Spiroplasma litorale TN-1T (DSM 21781), a Bacterium Isolated from a Green-Eyed Horsefly (Tabanus nigrovittatus).</title>
        <authorList>
            <person name="Lo W.S."/>
            <person name="Lai Y.C."/>
            <person name="Lien Y.W."/>
            <person name="Wang T.H."/>
            <person name="Kuo C.H."/>
        </authorList>
    </citation>
    <scope>NUCLEOTIDE SEQUENCE [LARGE SCALE GENOMIC DNA]</scope>
    <source>
        <strain evidence="3 4">TN-1</strain>
    </source>
</reference>
<dbReference type="GO" id="GO:1901135">
    <property type="term" value="P:carbohydrate derivative metabolic process"/>
    <property type="evidence" value="ECO:0007669"/>
    <property type="project" value="InterPro"/>
</dbReference>
<sequence length="272" mass="31232">MSISNLYKSIKSKYSELNENNKEIANYVLNNWNDIDKLTIKKISTYTNQSASTIVRFCKIFSYKGFYDFRKSILEINSCLKINNNELIINTKNIDNTLAFEKKYQEIEEKQQSSIIELIKNGTIDQAAKIIKLSNKVIIGGMNINYNQSVDFKNKLLAAGKACVVEQDVHLLKSLSNVVSKNDLVISISLSNKNDSIIKFGKESKWNGANWIHITSGIIFDFGTEKPDLLVNFTSEENKLWNLYSIRGMGLFKILNLIFFSFILFQKNEKKF</sequence>
<dbReference type="GO" id="GO:0003677">
    <property type="term" value="F:DNA binding"/>
    <property type="evidence" value="ECO:0007669"/>
    <property type="project" value="InterPro"/>
</dbReference>
<dbReference type="KEGG" id="sll:SLITO_v1c05990"/>
<dbReference type="GO" id="GO:0003700">
    <property type="term" value="F:DNA-binding transcription factor activity"/>
    <property type="evidence" value="ECO:0007669"/>
    <property type="project" value="InterPro"/>
</dbReference>
<dbReference type="PANTHER" id="PTHR30514:SF1">
    <property type="entry name" value="HTH-TYPE TRANSCRIPTIONAL REGULATOR HEXR-RELATED"/>
    <property type="match status" value="1"/>
</dbReference>
<dbReference type="OrthoDB" id="389710at2"/>
<dbReference type="SUPFAM" id="SSF53697">
    <property type="entry name" value="SIS domain"/>
    <property type="match status" value="1"/>
</dbReference>
<evidence type="ECO:0000313" key="3">
    <source>
        <dbReference type="EMBL" id="AKX34233.1"/>
    </source>
</evidence>
<name>A0A0K1W231_9MOLU</name>
<dbReference type="InterPro" id="IPR000281">
    <property type="entry name" value="HTH_RpiR"/>
</dbReference>
<evidence type="ECO:0000256" key="1">
    <source>
        <dbReference type="SAM" id="Phobius"/>
    </source>
</evidence>
<evidence type="ECO:0000313" key="4">
    <source>
        <dbReference type="Proteomes" id="UP000067476"/>
    </source>
</evidence>
<dbReference type="PROSITE" id="PS51071">
    <property type="entry name" value="HTH_RPIR"/>
    <property type="match status" value="1"/>
</dbReference>
<keyword evidence="4" id="KW-1185">Reference proteome</keyword>
<dbReference type="RefSeq" id="WP_075058331.1">
    <property type="nucleotide sequence ID" value="NZ_CP012357.1"/>
</dbReference>
<keyword evidence="1" id="KW-0472">Membrane</keyword>
<dbReference type="Gene3D" id="3.40.50.10490">
    <property type="entry name" value="Glucose-6-phosphate isomerase like protein, domain 1"/>
    <property type="match status" value="1"/>
</dbReference>
<evidence type="ECO:0000259" key="2">
    <source>
        <dbReference type="PROSITE" id="PS51071"/>
    </source>
</evidence>
<accession>A0A0K1W231</accession>
<proteinExistence type="predicted"/>
<dbReference type="PANTHER" id="PTHR30514">
    <property type="entry name" value="GLUCOKINASE"/>
    <property type="match status" value="1"/>
</dbReference>
<keyword evidence="1" id="KW-0812">Transmembrane</keyword>
<dbReference type="InterPro" id="IPR047640">
    <property type="entry name" value="RpiR-like"/>
</dbReference>
<dbReference type="STRING" id="216942.SLITO_v1c05990"/>
<dbReference type="InterPro" id="IPR009057">
    <property type="entry name" value="Homeodomain-like_sf"/>
</dbReference>
<dbReference type="GO" id="GO:0097367">
    <property type="term" value="F:carbohydrate derivative binding"/>
    <property type="evidence" value="ECO:0007669"/>
    <property type="project" value="InterPro"/>
</dbReference>
<organism evidence="3 4">
    <name type="scientific">Spiroplasma litorale</name>
    <dbReference type="NCBI Taxonomy" id="216942"/>
    <lineage>
        <taxon>Bacteria</taxon>
        <taxon>Bacillati</taxon>
        <taxon>Mycoplasmatota</taxon>
        <taxon>Mollicutes</taxon>
        <taxon>Entomoplasmatales</taxon>
        <taxon>Spiroplasmataceae</taxon>
        <taxon>Spiroplasma</taxon>
    </lineage>
</organism>
<dbReference type="AlphaFoldDB" id="A0A0K1W231"/>
<dbReference type="Proteomes" id="UP000067476">
    <property type="component" value="Chromosome"/>
</dbReference>
<feature type="transmembrane region" description="Helical" evidence="1">
    <location>
        <begin position="244"/>
        <end position="265"/>
    </location>
</feature>
<dbReference type="EMBL" id="CP012357">
    <property type="protein sequence ID" value="AKX34233.1"/>
    <property type="molecule type" value="Genomic_DNA"/>
</dbReference>
<dbReference type="InterPro" id="IPR046348">
    <property type="entry name" value="SIS_dom_sf"/>
</dbReference>
<feature type="domain" description="HTH rpiR-type" evidence="2">
    <location>
        <begin position="4"/>
        <end position="80"/>
    </location>
</feature>
<dbReference type="SUPFAM" id="SSF46689">
    <property type="entry name" value="Homeodomain-like"/>
    <property type="match status" value="1"/>
</dbReference>
<gene>
    <name evidence="3" type="ORF">SLITO_v1c05990</name>
</gene>
<dbReference type="Gene3D" id="1.10.10.10">
    <property type="entry name" value="Winged helix-like DNA-binding domain superfamily/Winged helix DNA-binding domain"/>
    <property type="match status" value="1"/>
</dbReference>
<dbReference type="PATRIC" id="fig|216942.3.peg.606"/>
<dbReference type="Pfam" id="PF01418">
    <property type="entry name" value="HTH_6"/>
    <property type="match status" value="1"/>
</dbReference>